<comment type="caution">
    <text evidence="2">The sequence shown here is derived from an EMBL/GenBank/DDBJ whole genome shotgun (WGS) entry which is preliminary data.</text>
</comment>
<gene>
    <name evidence="2" type="ORF">BSL78_17397</name>
</gene>
<organism evidence="2 3">
    <name type="scientific">Stichopus japonicus</name>
    <name type="common">Sea cucumber</name>
    <dbReference type="NCBI Taxonomy" id="307972"/>
    <lineage>
        <taxon>Eukaryota</taxon>
        <taxon>Metazoa</taxon>
        <taxon>Echinodermata</taxon>
        <taxon>Eleutherozoa</taxon>
        <taxon>Echinozoa</taxon>
        <taxon>Holothuroidea</taxon>
        <taxon>Aspidochirotacea</taxon>
        <taxon>Aspidochirotida</taxon>
        <taxon>Stichopodidae</taxon>
        <taxon>Apostichopus</taxon>
    </lineage>
</organism>
<evidence type="ECO:0000313" key="3">
    <source>
        <dbReference type="Proteomes" id="UP000230750"/>
    </source>
</evidence>
<keyword evidence="3" id="KW-1185">Reference proteome</keyword>
<name>A0A2G8KCM6_STIJA</name>
<dbReference type="EMBL" id="MRZV01000689">
    <property type="protein sequence ID" value="PIK45757.1"/>
    <property type="molecule type" value="Genomic_DNA"/>
</dbReference>
<dbReference type="OrthoDB" id="8060926at2759"/>
<dbReference type="AlphaFoldDB" id="A0A2G8KCM6"/>
<sequence>MTTPWPPGGEDLNLDKARGIIPISIYKFLAWVIGSSNDPQEERLVTVSESDDQRIVSIAQDIIYHASSERKQMPKHLALGMTVRHMTGSAKLIGILNGFGHALSHSAVFEHDTAIAEQQTKKVPLNLPPFIEEGRFTTLVWDNNDFGEETITGNGTTHNRNVIVIPPSQGLFKPTSRNQENEEKVDTPQEHCYLPKCSTERPSGICKRYFPDGECGHAVKSSPGKHSQKQEVLILQVGQDLTHSCVR</sequence>
<evidence type="ECO:0000313" key="2">
    <source>
        <dbReference type="EMBL" id="PIK45757.1"/>
    </source>
</evidence>
<accession>A0A2G8KCM6</accession>
<protein>
    <submittedName>
        <fullName evidence="2">Uncharacterized protein</fullName>
    </submittedName>
</protein>
<feature type="region of interest" description="Disordered" evidence="1">
    <location>
        <begin position="167"/>
        <end position="187"/>
    </location>
</feature>
<dbReference type="Proteomes" id="UP000230750">
    <property type="component" value="Unassembled WGS sequence"/>
</dbReference>
<proteinExistence type="predicted"/>
<dbReference type="PANTHER" id="PTHR46704:SF9">
    <property type="entry name" value="BHLH DOMAIN-CONTAINING PROTEIN"/>
    <property type="match status" value="1"/>
</dbReference>
<evidence type="ECO:0000256" key="1">
    <source>
        <dbReference type="SAM" id="MobiDB-lite"/>
    </source>
</evidence>
<dbReference type="PANTHER" id="PTHR46704">
    <property type="entry name" value="CXC DOMAIN-CONTAINING PROTEIN-RELATED"/>
    <property type="match status" value="1"/>
</dbReference>
<reference evidence="2 3" key="1">
    <citation type="journal article" date="2017" name="PLoS Biol.">
        <title>The sea cucumber genome provides insights into morphological evolution and visceral regeneration.</title>
        <authorList>
            <person name="Zhang X."/>
            <person name="Sun L."/>
            <person name="Yuan J."/>
            <person name="Sun Y."/>
            <person name="Gao Y."/>
            <person name="Zhang L."/>
            <person name="Li S."/>
            <person name="Dai H."/>
            <person name="Hamel J.F."/>
            <person name="Liu C."/>
            <person name="Yu Y."/>
            <person name="Liu S."/>
            <person name="Lin W."/>
            <person name="Guo K."/>
            <person name="Jin S."/>
            <person name="Xu P."/>
            <person name="Storey K.B."/>
            <person name="Huan P."/>
            <person name="Zhang T."/>
            <person name="Zhou Y."/>
            <person name="Zhang J."/>
            <person name="Lin C."/>
            <person name="Li X."/>
            <person name="Xing L."/>
            <person name="Huo D."/>
            <person name="Sun M."/>
            <person name="Wang L."/>
            <person name="Mercier A."/>
            <person name="Li F."/>
            <person name="Yang H."/>
            <person name="Xiang J."/>
        </authorList>
    </citation>
    <scope>NUCLEOTIDE SEQUENCE [LARGE SCALE GENOMIC DNA]</scope>
    <source>
        <strain evidence="2">Shaxun</strain>
        <tissue evidence="2">Muscle</tissue>
    </source>
</reference>